<organism evidence="1 2">
    <name type="scientific">Microvirga arsenatis</name>
    <dbReference type="NCBI Taxonomy" id="2692265"/>
    <lineage>
        <taxon>Bacteria</taxon>
        <taxon>Pseudomonadati</taxon>
        <taxon>Pseudomonadota</taxon>
        <taxon>Alphaproteobacteria</taxon>
        <taxon>Hyphomicrobiales</taxon>
        <taxon>Methylobacteriaceae</taxon>
        <taxon>Microvirga</taxon>
    </lineage>
</organism>
<proteinExistence type="predicted"/>
<comment type="caution">
    <text evidence="1">The sequence shown here is derived from an EMBL/GenBank/DDBJ whole genome shotgun (WGS) entry which is preliminary data.</text>
</comment>
<evidence type="ECO:0000313" key="1">
    <source>
        <dbReference type="EMBL" id="NBJ24141.1"/>
    </source>
</evidence>
<evidence type="ECO:0008006" key="3">
    <source>
        <dbReference type="Google" id="ProtNLM"/>
    </source>
</evidence>
<dbReference type="Proteomes" id="UP000818323">
    <property type="component" value="Unassembled WGS sequence"/>
</dbReference>
<dbReference type="RefSeq" id="WP_161726027.1">
    <property type="nucleotide sequence ID" value="NZ_JAAAXI010000027.1"/>
</dbReference>
<sequence>MTKVKVWRDGKIIDVDRAELNLPEADLAIPKIRSLAMWRARTIMKVTPWGEGTLFQAVQAAIAALSDPLQKASAEEALERGDVFDRDGVFVPMLAQGLGITEKQLDELMEQAAALPA</sequence>
<accession>A0ABW9YZ68</accession>
<keyword evidence="2" id="KW-1185">Reference proteome</keyword>
<evidence type="ECO:0000313" key="2">
    <source>
        <dbReference type="Proteomes" id="UP000818323"/>
    </source>
</evidence>
<protein>
    <recommendedName>
        <fullName evidence="3">Phage tail assembly chaperone</fullName>
    </recommendedName>
</protein>
<gene>
    <name evidence="1" type="ORF">GR303_07195</name>
</gene>
<reference evidence="1 2" key="1">
    <citation type="submission" date="2020-01" db="EMBL/GenBank/DDBJ databases">
        <title>Microvirga sp. nov., an arsenate reduction bacterium isolated from Tibet hotspring sediments.</title>
        <authorList>
            <person name="Yuan C.-G."/>
        </authorList>
    </citation>
    <scope>NUCLEOTIDE SEQUENCE [LARGE SCALE GENOMIC DNA]</scope>
    <source>
        <strain evidence="1 2">SYSU G3D203</strain>
    </source>
</reference>
<dbReference type="EMBL" id="JAAAXJ010000003">
    <property type="protein sequence ID" value="NBJ24141.1"/>
    <property type="molecule type" value="Genomic_DNA"/>
</dbReference>
<name>A0ABW9YZ68_9HYPH</name>